<sequence length="122" mass="12319">MHRTPLLIAPTLLAMALAACSADRPEAPATANSPTPAAAPESQASTVGADVTMRYTCNGDHTVAVHGETSATVTTADGTTELPRVADSAPPQFANDTLSFSIGTRGAELGHAGVGSFACRPE</sequence>
<feature type="compositionally biased region" description="Low complexity" evidence="1">
    <location>
        <begin position="27"/>
        <end position="42"/>
    </location>
</feature>
<keyword evidence="4" id="KW-1185">Reference proteome</keyword>
<organism evidence="3 4">
    <name type="scientific">Lysobacter daejeonensis GH1-9</name>
    <dbReference type="NCBI Taxonomy" id="1385517"/>
    <lineage>
        <taxon>Bacteria</taxon>
        <taxon>Pseudomonadati</taxon>
        <taxon>Pseudomonadota</taxon>
        <taxon>Gammaproteobacteria</taxon>
        <taxon>Lysobacterales</taxon>
        <taxon>Lysobacteraceae</taxon>
        <taxon>Aerolutibacter</taxon>
    </lineage>
</organism>
<comment type="caution">
    <text evidence="3">The sequence shown here is derived from an EMBL/GenBank/DDBJ whole genome shotgun (WGS) entry which is preliminary data.</text>
</comment>
<evidence type="ECO:0000313" key="3">
    <source>
        <dbReference type="EMBL" id="KGM55214.1"/>
    </source>
</evidence>
<name>A0A0A0EXG9_9GAMM</name>
<dbReference type="PROSITE" id="PS51257">
    <property type="entry name" value="PROKAR_LIPOPROTEIN"/>
    <property type="match status" value="1"/>
</dbReference>
<proteinExistence type="predicted"/>
<evidence type="ECO:0008006" key="5">
    <source>
        <dbReference type="Google" id="ProtNLM"/>
    </source>
</evidence>
<evidence type="ECO:0000256" key="1">
    <source>
        <dbReference type="SAM" id="MobiDB-lite"/>
    </source>
</evidence>
<reference evidence="3 4" key="1">
    <citation type="submission" date="2013-08" db="EMBL/GenBank/DDBJ databases">
        <title>Genome sequencing of Lysobacter.</title>
        <authorList>
            <person name="Zhang S."/>
            <person name="Wang G."/>
        </authorList>
    </citation>
    <scope>NUCLEOTIDE SEQUENCE [LARGE SCALE GENOMIC DNA]</scope>
    <source>
        <strain evidence="3 4">GH1-9</strain>
    </source>
</reference>
<dbReference type="RefSeq" id="WP_036135494.1">
    <property type="nucleotide sequence ID" value="NZ_AVPU01000006.1"/>
</dbReference>
<accession>A0A0A0EXG9</accession>
<protein>
    <recommendedName>
        <fullName evidence="5">C-type lysozyme inhibitor domain-containing protein</fullName>
    </recommendedName>
</protein>
<feature type="signal peptide" evidence="2">
    <location>
        <begin position="1"/>
        <end position="21"/>
    </location>
</feature>
<feature type="chain" id="PRO_5001962510" description="C-type lysozyme inhibitor domain-containing protein" evidence="2">
    <location>
        <begin position="22"/>
        <end position="122"/>
    </location>
</feature>
<dbReference type="EMBL" id="AVPU01000006">
    <property type="protein sequence ID" value="KGM55214.1"/>
    <property type="molecule type" value="Genomic_DNA"/>
</dbReference>
<evidence type="ECO:0000256" key="2">
    <source>
        <dbReference type="SAM" id="SignalP"/>
    </source>
</evidence>
<dbReference type="AlphaFoldDB" id="A0A0A0EXG9"/>
<feature type="region of interest" description="Disordered" evidence="1">
    <location>
        <begin position="23"/>
        <end position="46"/>
    </location>
</feature>
<gene>
    <name evidence="3" type="ORF">N800_14660</name>
</gene>
<evidence type="ECO:0000313" key="4">
    <source>
        <dbReference type="Proteomes" id="UP000029998"/>
    </source>
</evidence>
<keyword evidence="2" id="KW-0732">Signal</keyword>
<dbReference type="Proteomes" id="UP000029998">
    <property type="component" value="Unassembled WGS sequence"/>
</dbReference>